<dbReference type="InterPro" id="IPR036723">
    <property type="entry name" value="Alpha-catenin/vinculin-like_sf"/>
</dbReference>
<sequence length="112" mass="12274">MAAHGLHQEVRQWSSKDNNIIVAAKKMAVLMGRLSRLVRGEGGSKRDLIACAKAIAEASEEVTRLAKELARECTDKRMRTNLLQVCERIPTIGTQLKILSTVKATMLGAQGM</sequence>
<accession>A0ABN7PLI1</accession>
<keyword evidence="7" id="KW-1185">Reference proteome</keyword>
<reference evidence="6" key="1">
    <citation type="submission" date="2021-03" db="EMBL/GenBank/DDBJ databases">
        <authorList>
            <person name="Tran Van P."/>
        </authorList>
    </citation>
    <scope>NUCLEOTIDE SEQUENCE</scope>
</reference>
<evidence type="ECO:0000313" key="6">
    <source>
        <dbReference type="EMBL" id="CAG2067548.1"/>
    </source>
</evidence>
<comment type="subcellular location">
    <subcellularLocation>
        <location evidence="1">Cytoplasm</location>
    </subcellularLocation>
</comment>
<evidence type="ECO:0000256" key="1">
    <source>
        <dbReference type="ARBA" id="ARBA00004496"/>
    </source>
</evidence>
<dbReference type="Proteomes" id="UP001153148">
    <property type="component" value="Unassembled WGS sequence"/>
</dbReference>
<comment type="caution">
    <text evidence="6">The sequence shown here is derived from an EMBL/GenBank/DDBJ whole genome shotgun (WGS) entry which is preliminary data.</text>
</comment>
<dbReference type="PRINTS" id="PR00806">
    <property type="entry name" value="VINCULIN"/>
</dbReference>
<protein>
    <recommendedName>
        <fullName evidence="3">Vinculin</fullName>
    </recommendedName>
</protein>
<keyword evidence="4" id="KW-0963">Cytoplasm</keyword>
<evidence type="ECO:0000256" key="5">
    <source>
        <dbReference type="ARBA" id="ARBA00023203"/>
    </source>
</evidence>
<organism evidence="6 7">
    <name type="scientific">Timema podura</name>
    <name type="common">Walking stick</name>
    <dbReference type="NCBI Taxonomy" id="61482"/>
    <lineage>
        <taxon>Eukaryota</taxon>
        <taxon>Metazoa</taxon>
        <taxon>Ecdysozoa</taxon>
        <taxon>Arthropoda</taxon>
        <taxon>Hexapoda</taxon>
        <taxon>Insecta</taxon>
        <taxon>Pterygota</taxon>
        <taxon>Neoptera</taxon>
        <taxon>Polyneoptera</taxon>
        <taxon>Phasmatodea</taxon>
        <taxon>Timematodea</taxon>
        <taxon>Timematoidea</taxon>
        <taxon>Timematidae</taxon>
        <taxon>Timema</taxon>
    </lineage>
</organism>
<dbReference type="Gene3D" id="1.20.120.230">
    <property type="entry name" value="Alpha-catenin/vinculin-like"/>
    <property type="match status" value="1"/>
</dbReference>
<evidence type="ECO:0000256" key="4">
    <source>
        <dbReference type="ARBA" id="ARBA00022490"/>
    </source>
</evidence>
<evidence type="ECO:0000313" key="7">
    <source>
        <dbReference type="Proteomes" id="UP001153148"/>
    </source>
</evidence>
<name>A0ABN7PLI1_TIMPD</name>
<dbReference type="PANTHER" id="PTHR46180">
    <property type="entry name" value="VINCULIN"/>
    <property type="match status" value="1"/>
</dbReference>
<keyword evidence="5" id="KW-0009">Actin-binding</keyword>
<evidence type="ECO:0000256" key="3">
    <source>
        <dbReference type="ARBA" id="ARBA00014125"/>
    </source>
</evidence>
<dbReference type="SUPFAM" id="SSF47220">
    <property type="entry name" value="alpha-catenin/vinculin-like"/>
    <property type="match status" value="1"/>
</dbReference>
<gene>
    <name evidence="6" type="ORF">TPAB3V08_LOCUS14491</name>
</gene>
<evidence type="ECO:0000256" key="2">
    <source>
        <dbReference type="ARBA" id="ARBA00008376"/>
    </source>
</evidence>
<feature type="non-terminal residue" evidence="6">
    <location>
        <position position="112"/>
    </location>
</feature>
<dbReference type="InterPro" id="IPR006077">
    <property type="entry name" value="Vinculin/catenin"/>
</dbReference>
<comment type="similarity">
    <text evidence="2">Belongs to the vinculin/alpha-catenin family.</text>
</comment>
<dbReference type="InterPro" id="IPR017997">
    <property type="entry name" value="Vinculin"/>
</dbReference>
<dbReference type="Pfam" id="PF01044">
    <property type="entry name" value="Vinculin"/>
    <property type="match status" value="1"/>
</dbReference>
<proteinExistence type="inferred from homology"/>
<dbReference type="EMBL" id="CAJPIN010070732">
    <property type="protein sequence ID" value="CAG2067548.1"/>
    <property type="molecule type" value="Genomic_DNA"/>
</dbReference>